<feature type="transmembrane region" description="Helical" evidence="1">
    <location>
        <begin position="128"/>
        <end position="156"/>
    </location>
</feature>
<keyword evidence="1" id="KW-0812">Transmembrane</keyword>
<evidence type="ECO:0000313" key="2">
    <source>
        <dbReference type="EMBL" id="KKR90760.1"/>
    </source>
</evidence>
<comment type="caution">
    <text evidence="2">The sequence shown here is derived from an EMBL/GenBank/DDBJ whole genome shotgun (WGS) entry which is preliminary data.</text>
</comment>
<keyword evidence="1" id="KW-1133">Transmembrane helix</keyword>
<name>A0A0G0X290_9BACT</name>
<dbReference type="AlphaFoldDB" id="A0A0G0X290"/>
<proteinExistence type="predicted"/>
<keyword evidence="1" id="KW-0472">Membrane</keyword>
<reference evidence="2 3" key="1">
    <citation type="journal article" date="2015" name="Nature">
        <title>rRNA introns, odd ribosomes, and small enigmatic genomes across a large radiation of phyla.</title>
        <authorList>
            <person name="Brown C.T."/>
            <person name="Hug L.A."/>
            <person name="Thomas B.C."/>
            <person name="Sharon I."/>
            <person name="Castelle C.J."/>
            <person name="Singh A."/>
            <person name="Wilkins M.J."/>
            <person name="Williams K.H."/>
            <person name="Banfield J.F."/>
        </authorList>
    </citation>
    <scope>NUCLEOTIDE SEQUENCE [LARGE SCALE GENOMIC DNA]</scope>
</reference>
<dbReference type="EMBL" id="LCAL01000010">
    <property type="protein sequence ID" value="KKR90760.1"/>
    <property type="molecule type" value="Genomic_DNA"/>
</dbReference>
<accession>A0A0G0X290</accession>
<gene>
    <name evidence="2" type="ORF">UU39_C0010G0029</name>
</gene>
<evidence type="ECO:0000256" key="1">
    <source>
        <dbReference type="SAM" id="Phobius"/>
    </source>
</evidence>
<evidence type="ECO:0008006" key="4">
    <source>
        <dbReference type="Google" id="ProtNLM"/>
    </source>
</evidence>
<dbReference type="Proteomes" id="UP000034275">
    <property type="component" value="Unassembled WGS sequence"/>
</dbReference>
<feature type="transmembrane region" description="Helical" evidence="1">
    <location>
        <begin position="224"/>
        <end position="241"/>
    </location>
</feature>
<sequence>MAVLLAFYRFNQGVIQQDNYMEYARHLPFEVGKISFYDSRLLPGLPILIYLLHFLTGDIYVAGYLLMFIFFGGSYLLLYKLTHSPLSFVPLIFPPILLNLASLIDTEYPFIFLIVLSYFLTKSKNFKWAFLIIGISVWFRLAGLAVLAGVFIYMALKKKFGKFLLNLPYFVMPVLLLTLYNIYFYGSGNPFYQLFTYQALHPERISMGIVQLGQDVLRAFRWQWYRILVSGIFYIFVYFYLYLKSFKNKTLEFWIISSIYLFTLTVNLVPFLENLGRYLAPTIPLFWLMFHSKLKSSNILYLALPISVLAVFL</sequence>
<evidence type="ECO:0000313" key="3">
    <source>
        <dbReference type="Proteomes" id="UP000034275"/>
    </source>
</evidence>
<feature type="transmembrane region" description="Helical" evidence="1">
    <location>
        <begin position="59"/>
        <end position="79"/>
    </location>
</feature>
<protein>
    <recommendedName>
        <fullName evidence="4">Glycosyltransferase RgtA/B/C/D-like domain-containing protein</fullName>
    </recommendedName>
</protein>
<organism evidence="2 3">
    <name type="scientific">Candidatus Woesebacteria bacterium GW2011_GWD1_41_12</name>
    <dbReference type="NCBI Taxonomy" id="1618593"/>
    <lineage>
        <taxon>Bacteria</taxon>
        <taxon>Candidatus Woeseibacteriota</taxon>
    </lineage>
</organism>
<feature type="transmembrane region" description="Helical" evidence="1">
    <location>
        <begin position="163"/>
        <end position="185"/>
    </location>
</feature>
<feature type="transmembrane region" description="Helical" evidence="1">
    <location>
        <begin position="253"/>
        <end position="272"/>
    </location>
</feature>
<feature type="transmembrane region" description="Helical" evidence="1">
    <location>
        <begin position="91"/>
        <end position="116"/>
    </location>
</feature>